<dbReference type="STRING" id="5627.A0A1C7LWX1"/>
<keyword evidence="2" id="KW-0472">Membrane</keyword>
<feature type="region of interest" description="Disordered" evidence="1">
    <location>
        <begin position="305"/>
        <end position="332"/>
    </location>
</feature>
<dbReference type="OMA" id="HEVCETF"/>
<evidence type="ECO:0000313" key="4">
    <source>
        <dbReference type="EMBL" id="OBZ67304.1"/>
    </source>
</evidence>
<protein>
    <recommendedName>
        <fullName evidence="3">DUF6533 domain-containing protein</fullName>
    </recommendedName>
</protein>
<accession>A0A1C7LWX1</accession>
<dbReference type="OrthoDB" id="3354157at2759"/>
<feature type="domain" description="DUF6533" evidence="3">
    <location>
        <begin position="18"/>
        <end position="60"/>
    </location>
</feature>
<evidence type="ECO:0000256" key="1">
    <source>
        <dbReference type="SAM" id="MobiDB-lite"/>
    </source>
</evidence>
<organism evidence="4 5">
    <name type="scientific">Grifola frondosa</name>
    <name type="common">Maitake</name>
    <name type="synonym">Polyporus frondosus</name>
    <dbReference type="NCBI Taxonomy" id="5627"/>
    <lineage>
        <taxon>Eukaryota</taxon>
        <taxon>Fungi</taxon>
        <taxon>Dikarya</taxon>
        <taxon>Basidiomycota</taxon>
        <taxon>Agaricomycotina</taxon>
        <taxon>Agaricomycetes</taxon>
        <taxon>Polyporales</taxon>
        <taxon>Grifolaceae</taxon>
        <taxon>Grifola</taxon>
    </lineage>
</organism>
<evidence type="ECO:0000259" key="3">
    <source>
        <dbReference type="Pfam" id="PF20151"/>
    </source>
</evidence>
<gene>
    <name evidence="4" type="ORF">A0H81_12534</name>
</gene>
<dbReference type="Pfam" id="PF20151">
    <property type="entry name" value="DUF6533"/>
    <property type="match status" value="1"/>
</dbReference>
<feature type="compositionally biased region" description="Basic and acidic residues" evidence="1">
    <location>
        <begin position="321"/>
        <end position="332"/>
    </location>
</feature>
<keyword evidence="2" id="KW-1133">Transmembrane helix</keyword>
<dbReference type="Proteomes" id="UP000092993">
    <property type="component" value="Unassembled WGS sequence"/>
</dbReference>
<evidence type="ECO:0000256" key="2">
    <source>
        <dbReference type="SAM" id="Phobius"/>
    </source>
</evidence>
<dbReference type="InterPro" id="IPR045340">
    <property type="entry name" value="DUF6533"/>
</dbReference>
<dbReference type="AlphaFoldDB" id="A0A1C7LWX1"/>
<evidence type="ECO:0000313" key="5">
    <source>
        <dbReference type="Proteomes" id="UP000092993"/>
    </source>
</evidence>
<feature type="transmembrane region" description="Helical" evidence="2">
    <location>
        <begin position="248"/>
        <end position="271"/>
    </location>
</feature>
<sequence>MSQPTSAHAYSQFLLQDYCNTSSRALFVFDYILTFGDEVQHMWRRRFSPATVLFLLNRYTNLAGTLFEFLVEIPIRTNLFLPLILENIPRITSCNAVVRTLQCELVLAQIYFAAFSCLRVFAVMNRRWLPAAVVCGAAMVSPVINTYIYARETPIFAPSPSLGCAGHLDITLKQYNKTRCFAAVVTIIARVFTIVCDALVVFFTIFKTVDVRRDASYLNIRVGLVALTLLRDSVVYFVFLLLVNLAQIILSSLNGPMVVYFFVSPLTSMLISRMMLNLREVNLDDDGADFPSVFVPQIADGAGDSADELALDTPTDGAEIPLRRLGDKPSPV</sequence>
<keyword evidence="2" id="KW-0812">Transmembrane</keyword>
<feature type="transmembrane region" description="Helical" evidence="2">
    <location>
        <begin position="181"/>
        <end position="206"/>
    </location>
</feature>
<comment type="caution">
    <text evidence="4">The sequence shown here is derived from an EMBL/GenBank/DDBJ whole genome shotgun (WGS) entry which is preliminary data.</text>
</comment>
<feature type="transmembrane region" description="Helical" evidence="2">
    <location>
        <begin position="128"/>
        <end position="150"/>
    </location>
</feature>
<feature type="transmembrane region" description="Helical" evidence="2">
    <location>
        <begin position="218"/>
        <end position="242"/>
    </location>
</feature>
<keyword evidence="5" id="KW-1185">Reference proteome</keyword>
<name>A0A1C7LWX1_GRIFR</name>
<proteinExistence type="predicted"/>
<reference evidence="4 5" key="1">
    <citation type="submission" date="2016-03" db="EMBL/GenBank/DDBJ databases">
        <title>Whole genome sequencing of Grifola frondosa 9006-11.</title>
        <authorList>
            <person name="Min B."/>
            <person name="Park H."/>
            <person name="Kim J.-G."/>
            <person name="Cho H."/>
            <person name="Oh Y.-L."/>
            <person name="Kong W.-S."/>
            <person name="Choi I.-G."/>
        </authorList>
    </citation>
    <scope>NUCLEOTIDE SEQUENCE [LARGE SCALE GENOMIC DNA]</scope>
    <source>
        <strain evidence="4 5">9006-11</strain>
    </source>
</reference>
<dbReference type="EMBL" id="LUGG01000024">
    <property type="protein sequence ID" value="OBZ67304.1"/>
    <property type="molecule type" value="Genomic_DNA"/>
</dbReference>